<dbReference type="InterPro" id="IPR007730">
    <property type="entry name" value="SPOR-like_dom"/>
</dbReference>
<dbReference type="SUPFAM" id="SSF110997">
    <property type="entry name" value="Sporulation related repeat"/>
    <property type="match status" value="1"/>
</dbReference>
<keyword evidence="6" id="KW-1185">Reference proteome</keyword>
<keyword evidence="3" id="KW-0472">Membrane</keyword>
<keyword evidence="1" id="KW-0238">DNA-binding</keyword>
<accession>Q0YUE6</accession>
<dbReference type="RefSeq" id="WP_006365361.1">
    <property type="nucleotide sequence ID" value="NZ_AASE01000001.1"/>
</dbReference>
<name>Q0YUE6_9CHLB</name>
<keyword evidence="3" id="KW-0812">Transmembrane</keyword>
<feature type="transmembrane region" description="Helical" evidence="3">
    <location>
        <begin position="180"/>
        <end position="198"/>
    </location>
</feature>
<evidence type="ECO:0000256" key="2">
    <source>
        <dbReference type="SAM" id="MobiDB-lite"/>
    </source>
</evidence>
<evidence type="ECO:0000259" key="4">
    <source>
        <dbReference type="PROSITE" id="PS51724"/>
    </source>
</evidence>
<dbReference type="Pfam" id="PF05036">
    <property type="entry name" value="SPOR"/>
    <property type="match status" value="1"/>
</dbReference>
<dbReference type="GO" id="GO:0042834">
    <property type="term" value="F:peptidoglycan binding"/>
    <property type="evidence" value="ECO:0007669"/>
    <property type="project" value="InterPro"/>
</dbReference>
<reference evidence="5 6" key="2">
    <citation type="submission" date="2006-07" db="EMBL/GenBank/DDBJ databases">
        <title>Sequencing of the draft genome and assembly of Chlorobium ferroxidans DSM 13031.</title>
        <authorList>
            <consortium name="US DOE Joint Genome Institute (JGI-PGF)"/>
            <person name="Copeland A."/>
            <person name="Lucas S."/>
            <person name="Lapidus A."/>
            <person name="Barry K."/>
            <person name="Glavina del Rio T."/>
            <person name="Dalin E."/>
            <person name="Tice H."/>
            <person name="Bruce D."/>
            <person name="Pitluck S."/>
            <person name="Richardson P."/>
        </authorList>
    </citation>
    <scope>NUCLEOTIDE SEQUENCE [LARGE SCALE GENOMIC DNA]</scope>
    <source>
        <strain evidence="5 6">DSM 13031</strain>
    </source>
</reference>
<dbReference type="InterPro" id="IPR036680">
    <property type="entry name" value="SPOR-like_sf"/>
</dbReference>
<evidence type="ECO:0000256" key="1">
    <source>
        <dbReference type="ARBA" id="ARBA00023125"/>
    </source>
</evidence>
<dbReference type="OrthoDB" id="594082at2"/>
<comment type="caution">
    <text evidence="5">The sequence shown here is derived from an EMBL/GenBank/DDBJ whole genome shotgun (WGS) entry which is preliminary data.</text>
</comment>
<evidence type="ECO:0000256" key="3">
    <source>
        <dbReference type="SAM" id="Phobius"/>
    </source>
</evidence>
<proteinExistence type="predicted"/>
<dbReference type="Proteomes" id="UP000004162">
    <property type="component" value="Unassembled WGS sequence"/>
</dbReference>
<dbReference type="AlphaFoldDB" id="Q0YUE6"/>
<sequence>MTNHDFIEELAGLLAMESQEAHALLNSFSGAMVAEFLACGKLTVKGLGRFAVRKLAPVKKLTASGTVYTPPCNRMIFERGISGGDDTVRIAVSRVSMSPDDANRFGRNLAKVLGRAFKEKRELVFNGFGRFTLQEGGYGFVAESSLEALLNREYQDLEEVVVLPQDRVPTGSRGKAAPSLILFSAVIAAGLLLVFLYGRQLAESVPFSVATLSQSTTSVSPNSNPPVGSETVTPAQGGGADSLVLEKEDYTIILATFRSGSTARKEISPLRSKGIAAFVWPAFSGAVKYHRVATGRFSGREEASAHLKRLPEKTAGSAYIQHVIKRVVLHAEKEL</sequence>
<gene>
    <name evidence="5" type="ORF">CferDRAFT_2092</name>
</gene>
<evidence type="ECO:0000313" key="5">
    <source>
        <dbReference type="EMBL" id="EAT60085.1"/>
    </source>
</evidence>
<protein>
    <recommendedName>
        <fullName evidence="4">SPOR domain-containing protein</fullName>
    </recommendedName>
</protein>
<dbReference type="PROSITE" id="PS51724">
    <property type="entry name" value="SPOR"/>
    <property type="match status" value="1"/>
</dbReference>
<organism evidence="5 6">
    <name type="scientific">Chlorobium ferrooxidans DSM 13031</name>
    <dbReference type="NCBI Taxonomy" id="377431"/>
    <lineage>
        <taxon>Bacteria</taxon>
        <taxon>Pseudomonadati</taxon>
        <taxon>Chlorobiota</taxon>
        <taxon>Chlorobiia</taxon>
        <taxon>Chlorobiales</taxon>
        <taxon>Chlorobiaceae</taxon>
        <taxon>Chlorobium/Pelodictyon group</taxon>
        <taxon>Chlorobium</taxon>
    </lineage>
</organism>
<keyword evidence="3" id="KW-1133">Transmembrane helix</keyword>
<dbReference type="Gene3D" id="3.30.70.1070">
    <property type="entry name" value="Sporulation related repeat"/>
    <property type="match status" value="1"/>
</dbReference>
<feature type="domain" description="SPOR" evidence="4">
    <location>
        <begin position="244"/>
        <end position="327"/>
    </location>
</feature>
<feature type="compositionally biased region" description="Low complexity" evidence="2">
    <location>
        <begin position="215"/>
        <end position="227"/>
    </location>
</feature>
<dbReference type="InterPro" id="IPR010992">
    <property type="entry name" value="IHF-like_DNA-bd_dom_sf"/>
</dbReference>
<feature type="region of interest" description="Disordered" evidence="2">
    <location>
        <begin position="215"/>
        <end position="238"/>
    </location>
</feature>
<reference evidence="5 6" key="1">
    <citation type="submission" date="2006-07" db="EMBL/GenBank/DDBJ databases">
        <title>Annotation of the draft genome assembly of Chlorobium ferroxidans DSM 13031.</title>
        <authorList>
            <consortium name="US DOE Joint Genome Institute (JGI-ORNL)"/>
            <person name="Larimer F."/>
            <person name="Land M."/>
            <person name="Hauser L."/>
        </authorList>
    </citation>
    <scope>NUCLEOTIDE SEQUENCE [LARGE SCALE GENOMIC DNA]</scope>
    <source>
        <strain evidence="5 6">DSM 13031</strain>
    </source>
</reference>
<dbReference type="SUPFAM" id="SSF47729">
    <property type="entry name" value="IHF-like DNA-binding proteins"/>
    <property type="match status" value="1"/>
</dbReference>
<dbReference type="GO" id="GO:0003677">
    <property type="term" value="F:DNA binding"/>
    <property type="evidence" value="ECO:0007669"/>
    <property type="project" value="UniProtKB-KW"/>
</dbReference>
<evidence type="ECO:0000313" key="6">
    <source>
        <dbReference type="Proteomes" id="UP000004162"/>
    </source>
</evidence>
<dbReference type="EMBL" id="AASE01000001">
    <property type="protein sequence ID" value="EAT60085.1"/>
    <property type="molecule type" value="Genomic_DNA"/>
</dbReference>